<evidence type="ECO:0000313" key="3">
    <source>
        <dbReference type="Proteomes" id="UP001177140"/>
    </source>
</evidence>
<protein>
    <recommendedName>
        <fullName evidence="1">F-box domain-containing protein</fullName>
    </recommendedName>
</protein>
<dbReference type="InterPro" id="IPR001810">
    <property type="entry name" value="F-box_dom"/>
</dbReference>
<proteinExistence type="predicted"/>
<dbReference type="CDD" id="cd22159">
    <property type="entry name" value="F-box_AtTIR1-like"/>
    <property type="match status" value="1"/>
</dbReference>
<dbReference type="Gene3D" id="3.80.10.10">
    <property type="entry name" value="Ribonuclease Inhibitor"/>
    <property type="match status" value="2"/>
</dbReference>
<dbReference type="GO" id="GO:0031146">
    <property type="term" value="P:SCF-dependent proteasomal ubiquitin-dependent protein catabolic process"/>
    <property type="evidence" value="ECO:0007669"/>
    <property type="project" value="TreeGrafter"/>
</dbReference>
<name>A0AA41VIQ8_PAPNU</name>
<dbReference type="PANTHER" id="PTHR13318:SF105">
    <property type="entry name" value="F-BOX_LRR-REPEAT PROTEIN 3"/>
    <property type="match status" value="1"/>
</dbReference>
<feature type="domain" description="F-box" evidence="1">
    <location>
        <begin position="1"/>
        <end position="43"/>
    </location>
</feature>
<dbReference type="Pfam" id="PF00646">
    <property type="entry name" value="F-box"/>
    <property type="match status" value="1"/>
</dbReference>
<evidence type="ECO:0000313" key="2">
    <source>
        <dbReference type="EMBL" id="MCL7041988.1"/>
    </source>
</evidence>
<dbReference type="EMBL" id="JAJJMA010229930">
    <property type="protein sequence ID" value="MCL7041988.1"/>
    <property type="molecule type" value="Genomic_DNA"/>
</dbReference>
<dbReference type="PANTHER" id="PTHR13318">
    <property type="entry name" value="PARTNER OF PAIRED, ISOFORM B-RELATED"/>
    <property type="match status" value="1"/>
</dbReference>
<dbReference type="InterPro" id="IPR006553">
    <property type="entry name" value="Leu-rich_rpt_Cys-con_subtyp"/>
</dbReference>
<gene>
    <name evidence="2" type="ORF">MKW94_008238</name>
</gene>
<dbReference type="SMART" id="SM00367">
    <property type="entry name" value="LRR_CC"/>
    <property type="match status" value="5"/>
</dbReference>
<comment type="caution">
    <text evidence="2">The sequence shown here is derived from an EMBL/GenBank/DDBJ whole genome shotgun (WGS) entry which is preliminary data.</text>
</comment>
<dbReference type="SUPFAM" id="SSF81383">
    <property type="entry name" value="F-box domain"/>
    <property type="match status" value="1"/>
</dbReference>
<dbReference type="PROSITE" id="PS50181">
    <property type="entry name" value="FBOX"/>
    <property type="match status" value="1"/>
</dbReference>
<dbReference type="Gene3D" id="1.20.1280.50">
    <property type="match status" value="1"/>
</dbReference>
<dbReference type="AlphaFoldDB" id="A0AA41VIQ8"/>
<dbReference type="SUPFAM" id="SSF52047">
    <property type="entry name" value="RNI-like"/>
    <property type="match status" value="1"/>
</dbReference>
<sequence>MSNLPGDCLNLILKLLNTKDDRNSFGLTCRHWFHVQNNSWQSLHYGNPSGANFESFSIVLHKLLSRFPNLKSLFIMGYLPQVTDLMQVASKPPFFESKVQFLSLVKCHLNSDVELSLMFSWFPRLTSITLSSHYITDMGLETLAKCCPCLEIINLFSRLSITDTGISFLIQNCRKLGKLRIRRCRNITEGIEAIVSGGGLECLLLCDFPDLGVGYLNTEAVVTISKGCPSLKKLQLSNRMDVELEGWEAIGRNCKNLEYLYVYGSRKLCDLGLQAMCNGCNKLSKLVVSDTNCCSRSALELFKSKKPNVMYHF</sequence>
<dbReference type="GO" id="GO:0019005">
    <property type="term" value="C:SCF ubiquitin ligase complex"/>
    <property type="evidence" value="ECO:0007669"/>
    <property type="project" value="TreeGrafter"/>
</dbReference>
<dbReference type="Proteomes" id="UP001177140">
    <property type="component" value="Unassembled WGS sequence"/>
</dbReference>
<reference evidence="2" key="1">
    <citation type="submission" date="2022-03" db="EMBL/GenBank/DDBJ databases">
        <title>A functionally conserved STORR gene fusion in Papaver species that diverged 16.8 million years ago.</title>
        <authorList>
            <person name="Catania T."/>
        </authorList>
    </citation>
    <scope>NUCLEOTIDE SEQUENCE</scope>
    <source>
        <strain evidence="2">S-191538</strain>
    </source>
</reference>
<keyword evidence="3" id="KW-1185">Reference proteome</keyword>
<accession>A0AA41VIQ8</accession>
<dbReference type="InterPro" id="IPR036047">
    <property type="entry name" value="F-box-like_dom_sf"/>
</dbReference>
<organism evidence="2 3">
    <name type="scientific">Papaver nudicaule</name>
    <name type="common">Iceland poppy</name>
    <dbReference type="NCBI Taxonomy" id="74823"/>
    <lineage>
        <taxon>Eukaryota</taxon>
        <taxon>Viridiplantae</taxon>
        <taxon>Streptophyta</taxon>
        <taxon>Embryophyta</taxon>
        <taxon>Tracheophyta</taxon>
        <taxon>Spermatophyta</taxon>
        <taxon>Magnoliopsida</taxon>
        <taxon>Ranunculales</taxon>
        <taxon>Papaveraceae</taxon>
        <taxon>Papaveroideae</taxon>
        <taxon>Papaver</taxon>
    </lineage>
</organism>
<evidence type="ECO:0000259" key="1">
    <source>
        <dbReference type="PROSITE" id="PS50181"/>
    </source>
</evidence>
<dbReference type="InterPro" id="IPR032675">
    <property type="entry name" value="LRR_dom_sf"/>
</dbReference>